<accession>A0A0P1AN81</accession>
<sequence>MSLPRFVISSKMTKARGINWISRYAVIHRTMATTTFNLICSTYYIDSIFLSHLRVCSCYP</sequence>
<evidence type="ECO:0000313" key="2">
    <source>
        <dbReference type="Proteomes" id="UP000054928"/>
    </source>
</evidence>
<protein>
    <submittedName>
        <fullName evidence="1">Uncharacterized protein</fullName>
    </submittedName>
</protein>
<dbReference type="GeneID" id="59052617"/>
<proteinExistence type="predicted"/>
<dbReference type="AlphaFoldDB" id="A0A0P1AN81"/>
<reference evidence="2" key="1">
    <citation type="submission" date="2014-09" db="EMBL/GenBank/DDBJ databases">
        <authorList>
            <person name="Sharma Rahul"/>
            <person name="Thines Marco"/>
        </authorList>
    </citation>
    <scope>NUCLEOTIDE SEQUENCE [LARGE SCALE GENOMIC DNA]</scope>
</reference>
<evidence type="ECO:0000313" key="1">
    <source>
        <dbReference type="EMBL" id="CEG42159.1"/>
    </source>
</evidence>
<dbReference type="RefSeq" id="XP_036263207.1">
    <property type="nucleotide sequence ID" value="XM_036407513.1"/>
</dbReference>
<keyword evidence="2" id="KW-1185">Reference proteome</keyword>
<organism evidence="1 2">
    <name type="scientific">Plasmopara halstedii</name>
    <name type="common">Downy mildew of sunflower</name>
    <dbReference type="NCBI Taxonomy" id="4781"/>
    <lineage>
        <taxon>Eukaryota</taxon>
        <taxon>Sar</taxon>
        <taxon>Stramenopiles</taxon>
        <taxon>Oomycota</taxon>
        <taxon>Peronosporomycetes</taxon>
        <taxon>Peronosporales</taxon>
        <taxon>Peronosporaceae</taxon>
        <taxon>Plasmopara</taxon>
    </lineage>
</organism>
<name>A0A0P1AN81_PLAHL</name>
<dbReference type="Proteomes" id="UP000054928">
    <property type="component" value="Unassembled WGS sequence"/>
</dbReference>
<dbReference type="EMBL" id="CCYD01000610">
    <property type="protein sequence ID" value="CEG42159.1"/>
    <property type="molecule type" value="Genomic_DNA"/>
</dbReference>